<dbReference type="InterPro" id="IPR036249">
    <property type="entry name" value="Thioredoxin-like_sf"/>
</dbReference>
<dbReference type="GO" id="GO:0006559">
    <property type="term" value="P:L-phenylalanine catabolic process"/>
    <property type="evidence" value="ECO:0007669"/>
    <property type="project" value="TreeGrafter"/>
</dbReference>
<dbReference type="Gene3D" id="1.20.1050.10">
    <property type="match status" value="1"/>
</dbReference>
<dbReference type="PROSITE" id="PS50404">
    <property type="entry name" value="GST_NTER"/>
    <property type="match status" value="1"/>
</dbReference>
<organism evidence="2 3">
    <name type="scientific">Natronospirillum operosum</name>
    <dbReference type="NCBI Taxonomy" id="2759953"/>
    <lineage>
        <taxon>Bacteria</taxon>
        <taxon>Pseudomonadati</taxon>
        <taxon>Pseudomonadota</taxon>
        <taxon>Gammaproteobacteria</taxon>
        <taxon>Oceanospirillales</taxon>
        <taxon>Natronospirillaceae</taxon>
        <taxon>Natronospirillum</taxon>
    </lineage>
</organism>
<keyword evidence="2" id="KW-0808">Transferase</keyword>
<dbReference type="Pfam" id="PF13410">
    <property type="entry name" value="GST_C_2"/>
    <property type="match status" value="1"/>
</dbReference>
<proteinExistence type="predicted"/>
<gene>
    <name evidence="2" type="ORF">E4656_00180</name>
</gene>
<dbReference type="Proteomes" id="UP000297475">
    <property type="component" value="Unassembled WGS sequence"/>
</dbReference>
<dbReference type="SUPFAM" id="SSF52833">
    <property type="entry name" value="Thioredoxin-like"/>
    <property type="match status" value="1"/>
</dbReference>
<dbReference type="AlphaFoldDB" id="A0A4Z0WIC8"/>
<dbReference type="GO" id="GO:0016034">
    <property type="term" value="F:maleylacetoacetate isomerase activity"/>
    <property type="evidence" value="ECO:0007669"/>
    <property type="project" value="TreeGrafter"/>
</dbReference>
<dbReference type="PANTHER" id="PTHR42673:SF4">
    <property type="entry name" value="MALEYLACETOACETATE ISOMERASE"/>
    <property type="match status" value="1"/>
</dbReference>
<dbReference type="Pfam" id="PF13409">
    <property type="entry name" value="GST_N_2"/>
    <property type="match status" value="1"/>
</dbReference>
<dbReference type="SUPFAM" id="SSF47616">
    <property type="entry name" value="GST C-terminal domain-like"/>
    <property type="match status" value="1"/>
</dbReference>
<protein>
    <submittedName>
        <fullName evidence="2">Glutathione S-transferase family protein</fullName>
    </submittedName>
</protein>
<dbReference type="CDD" id="cd03043">
    <property type="entry name" value="GST_N_1"/>
    <property type="match status" value="1"/>
</dbReference>
<dbReference type="GO" id="GO:0004364">
    <property type="term" value="F:glutathione transferase activity"/>
    <property type="evidence" value="ECO:0007669"/>
    <property type="project" value="TreeGrafter"/>
</dbReference>
<feature type="domain" description="GST N-terminal" evidence="1">
    <location>
        <begin position="2"/>
        <end position="84"/>
    </location>
</feature>
<reference evidence="2 3" key="1">
    <citation type="submission" date="2019-04" db="EMBL/GenBank/DDBJ databases">
        <title>Natronospirillum operosus gen. nov., sp. nov., a haloalkaliphilic satellite isolated from decaying biomass of laboratory culture of cyanobacterium Geitlerinema sp. and proposal of Natronospirillaceae fam. nov. and Saccharospirillaceae fam. nov.</title>
        <authorList>
            <person name="Kevbrin V."/>
            <person name="Boltyanskaya Y."/>
            <person name="Koziaeva V."/>
            <person name="Grouzdev D.S."/>
            <person name="Park M."/>
            <person name="Cho J."/>
        </authorList>
    </citation>
    <scope>NUCLEOTIDE SEQUENCE [LARGE SCALE GENOMIC DNA]</scope>
    <source>
        <strain evidence="2 3">G-116</strain>
    </source>
</reference>
<comment type="caution">
    <text evidence="2">The sequence shown here is derived from an EMBL/GenBank/DDBJ whole genome shotgun (WGS) entry which is preliminary data.</text>
</comment>
<evidence type="ECO:0000313" key="2">
    <source>
        <dbReference type="EMBL" id="TGG94885.1"/>
    </source>
</evidence>
<dbReference type="EMBL" id="SRMF01000001">
    <property type="protein sequence ID" value="TGG94885.1"/>
    <property type="molecule type" value="Genomic_DNA"/>
</dbReference>
<evidence type="ECO:0000313" key="3">
    <source>
        <dbReference type="Proteomes" id="UP000297475"/>
    </source>
</evidence>
<name>A0A4Z0WIC8_9GAMM</name>
<keyword evidence="3" id="KW-1185">Reference proteome</keyword>
<dbReference type="SFLD" id="SFLDS00019">
    <property type="entry name" value="Glutathione_Transferase_(cytos"/>
    <property type="match status" value="1"/>
</dbReference>
<dbReference type="RefSeq" id="WP_135480092.1">
    <property type="nucleotide sequence ID" value="NZ_SRMF01000001.1"/>
</dbReference>
<accession>A0A4Z0WIC8</accession>
<dbReference type="InterPro" id="IPR036282">
    <property type="entry name" value="Glutathione-S-Trfase_C_sf"/>
</dbReference>
<dbReference type="Gene3D" id="3.40.30.10">
    <property type="entry name" value="Glutaredoxin"/>
    <property type="match status" value="1"/>
</dbReference>
<dbReference type="OrthoDB" id="9799538at2"/>
<sequence>MFDLYIANKNYSSWSLRPWVLMRALDIPFTEHVEPFAGGLGASRDAFRSFSPTGLVPCLVDGDTVVWDSLAIVEYAAEHWPAVWPEGKSARAWSRSACAEMHSGFNALRDDCSMNCGVRVELTAISAALQADIERLNELWEQGLNTFGGPFLAGDRFTGVDAFYAPVVFRAQTFSLPLSQPAQAYVDHMLALPALQEWYQAALQEPWREAMHEEDTVKCGRLIEDHR</sequence>
<dbReference type="SFLD" id="SFLDG00358">
    <property type="entry name" value="Main_(cytGST)"/>
    <property type="match status" value="1"/>
</dbReference>
<evidence type="ECO:0000259" key="1">
    <source>
        <dbReference type="PROSITE" id="PS50404"/>
    </source>
</evidence>
<dbReference type="InterPro" id="IPR004045">
    <property type="entry name" value="Glutathione_S-Trfase_N"/>
</dbReference>
<dbReference type="PANTHER" id="PTHR42673">
    <property type="entry name" value="MALEYLACETOACETATE ISOMERASE"/>
    <property type="match status" value="1"/>
</dbReference>
<dbReference type="GO" id="GO:0006749">
    <property type="term" value="P:glutathione metabolic process"/>
    <property type="evidence" value="ECO:0007669"/>
    <property type="project" value="TreeGrafter"/>
</dbReference>
<dbReference type="CDD" id="cd03194">
    <property type="entry name" value="GST_C_3"/>
    <property type="match status" value="1"/>
</dbReference>
<dbReference type="InterPro" id="IPR040079">
    <property type="entry name" value="Glutathione_S-Trfase"/>
</dbReference>